<keyword evidence="5" id="KW-1185">Reference proteome</keyword>
<dbReference type="EMBL" id="BQNB010009052">
    <property type="protein sequence ID" value="GJS58051.1"/>
    <property type="molecule type" value="Genomic_DNA"/>
</dbReference>
<comment type="caution">
    <text evidence="4">The sequence shown here is derived from an EMBL/GenBank/DDBJ whole genome shotgun (WGS) entry which is preliminary data.</text>
</comment>
<evidence type="ECO:0000256" key="2">
    <source>
        <dbReference type="SAM" id="MobiDB-lite"/>
    </source>
</evidence>
<reference evidence="4" key="2">
    <citation type="submission" date="2022-01" db="EMBL/GenBank/DDBJ databases">
        <authorList>
            <person name="Yamashiro T."/>
            <person name="Shiraishi A."/>
            <person name="Satake H."/>
            <person name="Nakayama K."/>
        </authorList>
    </citation>
    <scope>NUCLEOTIDE SEQUENCE</scope>
</reference>
<dbReference type="GO" id="GO:0003964">
    <property type="term" value="F:RNA-directed DNA polymerase activity"/>
    <property type="evidence" value="ECO:0007669"/>
    <property type="project" value="UniProtKB-KW"/>
</dbReference>
<name>A0ABQ4WZG0_9ASTR</name>
<dbReference type="Proteomes" id="UP001151760">
    <property type="component" value="Unassembled WGS sequence"/>
</dbReference>
<organism evidence="4 5">
    <name type="scientific">Tanacetum coccineum</name>
    <dbReference type="NCBI Taxonomy" id="301880"/>
    <lineage>
        <taxon>Eukaryota</taxon>
        <taxon>Viridiplantae</taxon>
        <taxon>Streptophyta</taxon>
        <taxon>Embryophyta</taxon>
        <taxon>Tracheophyta</taxon>
        <taxon>Spermatophyta</taxon>
        <taxon>Magnoliopsida</taxon>
        <taxon>eudicotyledons</taxon>
        <taxon>Gunneridae</taxon>
        <taxon>Pentapetalae</taxon>
        <taxon>asterids</taxon>
        <taxon>campanulids</taxon>
        <taxon>Asterales</taxon>
        <taxon>Asteraceae</taxon>
        <taxon>Asteroideae</taxon>
        <taxon>Anthemideae</taxon>
        <taxon>Anthemidinae</taxon>
        <taxon>Tanacetum</taxon>
    </lineage>
</organism>
<evidence type="ECO:0000313" key="5">
    <source>
        <dbReference type="Proteomes" id="UP001151760"/>
    </source>
</evidence>
<dbReference type="Gene3D" id="4.10.60.10">
    <property type="entry name" value="Zinc finger, CCHC-type"/>
    <property type="match status" value="1"/>
</dbReference>
<feature type="domain" description="CCHC-type" evidence="3">
    <location>
        <begin position="304"/>
        <end position="319"/>
    </location>
</feature>
<keyword evidence="1" id="KW-0479">Metal-binding</keyword>
<feature type="compositionally biased region" description="Basic and acidic residues" evidence="2">
    <location>
        <begin position="215"/>
        <end position="231"/>
    </location>
</feature>
<keyword evidence="1" id="KW-0863">Zinc-finger</keyword>
<reference evidence="4" key="1">
    <citation type="journal article" date="2022" name="Int. J. Mol. Sci.">
        <title>Draft Genome of Tanacetum Coccineum: Genomic Comparison of Closely Related Tanacetum-Family Plants.</title>
        <authorList>
            <person name="Yamashiro T."/>
            <person name="Shiraishi A."/>
            <person name="Nakayama K."/>
            <person name="Satake H."/>
        </authorList>
    </citation>
    <scope>NUCLEOTIDE SEQUENCE</scope>
</reference>
<evidence type="ECO:0000313" key="4">
    <source>
        <dbReference type="EMBL" id="GJS58051.1"/>
    </source>
</evidence>
<gene>
    <name evidence="4" type="ORF">Tco_0652835</name>
</gene>
<protein>
    <submittedName>
        <fullName evidence="4">Reverse transcriptase domain-containing protein</fullName>
    </submittedName>
</protein>
<feature type="domain" description="CCHC-type" evidence="3">
    <location>
        <begin position="276"/>
        <end position="292"/>
    </location>
</feature>
<sequence length="359" mass="40300">MPPKKAPMSEAAINRLIAQRVADVFAEYETNQNNNPRNVNGDGSHDSGIGSGRPVRTTRECTYKEFLNCQPLNFKGTEGVVGLTQWFEKMESVFHISNCTVECQVKYATCTLLGSALTWWNSHVKTVGHEAAYGMPWRTLMKMMTDNYTQRFQELALMCGTMLPEESDQVKKYVGGLPDNIQGNVMSTRPNTMQEAIELENDLMDQKVRTYAERQADNKRRLDNNQGDNHDQQPPFKRQNVARAYIDGLGEKKVYARTLSLCNKCNYHHNGPCTAKCANCKRVGHLTRDCKSFVAANNQRTLTCFECGSQGHYRSDCPELRNQNRGNQSGNGEACGRVYALGGGETDQDPNNIEDDIDA</sequence>
<dbReference type="InterPro" id="IPR001878">
    <property type="entry name" value="Znf_CCHC"/>
</dbReference>
<dbReference type="SUPFAM" id="SSF57756">
    <property type="entry name" value="Retrovirus zinc finger-like domains"/>
    <property type="match status" value="1"/>
</dbReference>
<keyword evidence="1" id="KW-0862">Zinc</keyword>
<feature type="region of interest" description="Disordered" evidence="2">
    <location>
        <begin position="31"/>
        <end position="54"/>
    </location>
</feature>
<feature type="region of interest" description="Disordered" evidence="2">
    <location>
        <begin position="215"/>
        <end position="239"/>
    </location>
</feature>
<dbReference type="PROSITE" id="PS50158">
    <property type="entry name" value="ZF_CCHC"/>
    <property type="match status" value="2"/>
</dbReference>
<proteinExistence type="predicted"/>
<keyword evidence="4" id="KW-0695">RNA-directed DNA polymerase</keyword>
<keyword evidence="4" id="KW-0808">Transferase</keyword>
<dbReference type="Pfam" id="PF00098">
    <property type="entry name" value="zf-CCHC"/>
    <property type="match status" value="2"/>
</dbReference>
<evidence type="ECO:0000256" key="1">
    <source>
        <dbReference type="PROSITE-ProRule" id="PRU00047"/>
    </source>
</evidence>
<accession>A0ABQ4WZG0</accession>
<keyword evidence="4" id="KW-0548">Nucleotidyltransferase</keyword>
<dbReference type="SMART" id="SM00343">
    <property type="entry name" value="ZnF_C2HC"/>
    <property type="match status" value="2"/>
</dbReference>
<dbReference type="InterPro" id="IPR036875">
    <property type="entry name" value="Znf_CCHC_sf"/>
</dbReference>
<evidence type="ECO:0000259" key="3">
    <source>
        <dbReference type="PROSITE" id="PS50158"/>
    </source>
</evidence>